<organism evidence="2">
    <name type="scientific">Kitasatospora camelliae</name>
    <dbReference type="NCBI Taxonomy" id="3156397"/>
    <lineage>
        <taxon>Bacteria</taxon>
        <taxon>Bacillati</taxon>
        <taxon>Actinomycetota</taxon>
        <taxon>Actinomycetes</taxon>
        <taxon>Kitasatosporales</taxon>
        <taxon>Streptomycetaceae</taxon>
        <taxon>Kitasatospora</taxon>
    </lineage>
</organism>
<dbReference type="SUPFAM" id="SSF53335">
    <property type="entry name" value="S-adenosyl-L-methionine-dependent methyltransferases"/>
    <property type="match status" value="1"/>
</dbReference>
<keyword evidence="2" id="KW-0489">Methyltransferase</keyword>
<dbReference type="InterPro" id="IPR029063">
    <property type="entry name" value="SAM-dependent_MTases_sf"/>
</dbReference>
<dbReference type="PANTHER" id="PTHR43591">
    <property type="entry name" value="METHYLTRANSFERASE"/>
    <property type="match status" value="1"/>
</dbReference>
<sequence>MSDTSTISVARATIDEFSGALPGQLDGAFRRLAAEFWEDGSVRPEAVPGIPALLDILGAVPTAQQAKLAVLLGLLAEAAGPDGDLPARAAVRAGLDRYLRLFQDGAPDAGRSAALLFLLGHFPEDRSQILAVVSATEVDQDDLSRLTRCLQPYETADAATRWNLGRVFPSPAVWGLTKEEREANPALEDWLGLPAGRGAGLWATETRALLAYAGAKALWAAEHGPTVSPFVVPAPGGEERTAEPAATPDVFRGHAAAFRCPRCLEPLGGSPEPTGPTGTAGAAGAAESAVCAGCSAAYPVRDGLLDFHDEPSGPSDPLLAGRYERGLRAGFVRIMGANWGGWVSLDDEDAYLTEHVRPTEGPVLDLAAGAGRWTRVLTRSLGEDRVIALDLSAEMLAQLRAKLGGVLTVRGSALELPFGNASLGGVNCWNALQAIPDPEQAISEVGRCLRPGGTFTILTFRQAVDPLYRYFQRGLERQAHRGSFDPDQLTGWLADAGMSVRDLSGPGNFLFVTAVKD</sequence>
<dbReference type="Gene3D" id="3.40.50.150">
    <property type="entry name" value="Vaccinia Virus protein VP39"/>
    <property type="match status" value="1"/>
</dbReference>
<evidence type="ECO:0000259" key="1">
    <source>
        <dbReference type="Pfam" id="PF13649"/>
    </source>
</evidence>
<dbReference type="InterPro" id="IPR041698">
    <property type="entry name" value="Methyltransf_25"/>
</dbReference>
<dbReference type="GO" id="GO:0008168">
    <property type="term" value="F:methyltransferase activity"/>
    <property type="evidence" value="ECO:0007669"/>
    <property type="project" value="UniProtKB-KW"/>
</dbReference>
<dbReference type="Pfam" id="PF13649">
    <property type="entry name" value="Methyltransf_25"/>
    <property type="match status" value="1"/>
</dbReference>
<accession>A0AAU8JU33</accession>
<dbReference type="GO" id="GO:0032259">
    <property type="term" value="P:methylation"/>
    <property type="evidence" value="ECO:0007669"/>
    <property type="project" value="UniProtKB-KW"/>
</dbReference>
<reference evidence="2" key="1">
    <citation type="submission" date="2024-06" db="EMBL/GenBank/DDBJ databases">
        <title>The genome sequences of Kitasatospora sp. strain HUAS MG31.</title>
        <authorList>
            <person name="Mo P."/>
        </authorList>
    </citation>
    <scope>NUCLEOTIDE SEQUENCE</scope>
    <source>
        <strain evidence="2">HUAS MG31</strain>
    </source>
</reference>
<keyword evidence="2" id="KW-0808">Transferase</keyword>
<dbReference type="EC" id="2.1.-.-" evidence="2"/>
<dbReference type="CDD" id="cd02440">
    <property type="entry name" value="AdoMet_MTases"/>
    <property type="match status" value="1"/>
</dbReference>
<protein>
    <submittedName>
        <fullName evidence="2">Class I SAM-dependent methyltransferase</fullName>
        <ecNumber evidence="2">2.1.-.-</ecNumber>
    </submittedName>
</protein>
<evidence type="ECO:0000313" key="2">
    <source>
        <dbReference type="EMBL" id="XCM79319.1"/>
    </source>
</evidence>
<feature type="domain" description="Methyltransferase" evidence="1">
    <location>
        <begin position="363"/>
        <end position="453"/>
    </location>
</feature>
<name>A0AAU8JU33_9ACTN</name>
<proteinExistence type="predicted"/>
<dbReference type="RefSeq" id="WP_354639875.1">
    <property type="nucleotide sequence ID" value="NZ_CP159872.1"/>
</dbReference>
<dbReference type="AlphaFoldDB" id="A0AAU8JU33"/>
<dbReference type="EMBL" id="CP159872">
    <property type="protein sequence ID" value="XCM79319.1"/>
    <property type="molecule type" value="Genomic_DNA"/>
</dbReference>
<gene>
    <name evidence="2" type="ORF">ABWK59_10455</name>
</gene>
<dbReference type="KEGG" id="kcm:ABWK59_10455"/>
<dbReference type="PANTHER" id="PTHR43591:SF99">
    <property type="entry name" value="OS06G0646000 PROTEIN"/>
    <property type="match status" value="1"/>
</dbReference>